<name>A0A1Y3BP50_EURMA</name>
<keyword evidence="1" id="KW-0479">Metal-binding</keyword>
<dbReference type="FunFam" id="3.30.540.30:FF:000003">
    <property type="entry name" value="Dipeptidyl peptidase 3"/>
    <property type="match status" value="1"/>
</dbReference>
<evidence type="ECO:0000313" key="4">
    <source>
        <dbReference type="Proteomes" id="UP000194236"/>
    </source>
</evidence>
<comment type="caution">
    <text evidence="3">The sequence shown here is derived from an EMBL/GenBank/DDBJ whole genome shotgun (WGS) entry which is preliminary data.</text>
</comment>
<feature type="non-terminal residue" evidence="3">
    <location>
        <position position="1"/>
    </location>
</feature>
<dbReference type="InterPro" id="IPR039461">
    <property type="entry name" value="Peptidase_M49"/>
</dbReference>
<sequence length="258" mass="30086">ERKYAHYLSKASWFGSLAVLYQTSPESPLIFALFQRLFAMESLDQLKSIAMNECEFSEEEWRSFLIFVAAFYSNMGNYRGFGDSKFVPNLPKNKLDRLIKSSQAYKKDPKFTEYVWNNVCDKVYSLNPDELSLGFQPNGTTTYWSKNMTEEDEKIVKKFLTINNIEAYNTRAFKDPKNGQYIIRFASIRSSSDPDERDYIEKVKLLEMDGHTFRLERGDYSPILSLVNNNLIKAGDCAQNQTERMMVEEYVRHFRSGS</sequence>
<gene>
    <name evidence="3" type="ORF">BLA29_010010</name>
</gene>
<organism evidence="3 4">
    <name type="scientific">Euroglyphus maynei</name>
    <name type="common">Mayne's house dust mite</name>
    <dbReference type="NCBI Taxonomy" id="6958"/>
    <lineage>
        <taxon>Eukaryota</taxon>
        <taxon>Metazoa</taxon>
        <taxon>Ecdysozoa</taxon>
        <taxon>Arthropoda</taxon>
        <taxon>Chelicerata</taxon>
        <taxon>Arachnida</taxon>
        <taxon>Acari</taxon>
        <taxon>Acariformes</taxon>
        <taxon>Sarcoptiformes</taxon>
        <taxon>Astigmata</taxon>
        <taxon>Psoroptidia</taxon>
        <taxon>Analgoidea</taxon>
        <taxon>Pyroglyphidae</taxon>
        <taxon>Pyroglyphinae</taxon>
        <taxon>Euroglyphus</taxon>
    </lineage>
</organism>
<dbReference type="Gene3D" id="3.30.70.2600">
    <property type="match status" value="1"/>
</dbReference>
<dbReference type="AlphaFoldDB" id="A0A1Y3BP50"/>
<dbReference type="GO" id="GO:0005737">
    <property type="term" value="C:cytoplasm"/>
    <property type="evidence" value="ECO:0007669"/>
    <property type="project" value="TreeGrafter"/>
</dbReference>
<evidence type="ECO:0000256" key="2">
    <source>
        <dbReference type="ARBA" id="ARBA00022801"/>
    </source>
</evidence>
<dbReference type="Gene3D" id="3.30.540.30">
    <property type="match status" value="1"/>
</dbReference>
<dbReference type="OrthoDB" id="4694525at2759"/>
<dbReference type="GO" id="GO:0008239">
    <property type="term" value="F:dipeptidyl-peptidase activity"/>
    <property type="evidence" value="ECO:0007669"/>
    <property type="project" value="TreeGrafter"/>
</dbReference>
<dbReference type="Proteomes" id="UP000194236">
    <property type="component" value="Unassembled WGS sequence"/>
</dbReference>
<evidence type="ECO:0000256" key="1">
    <source>
        <dbReference type="ARBA" id="ARBA00022723"/>
    </source>
</evidence>
<keyword evidence="2" id="KW-0378">Hydrolase</keyword>
<dbReference type="PANTHER" id="PTHR23422:SF11">
    <property type="entry name" value="DIPEPTIDYL PEPTIDASE 3"/>
    <property type="match status" value="1"/>
</dbReference>
<dbReference type="GO" id="GO:0046872">
    <property type="term" value="F:metal ion binding"/>
    <property type="evidence" value="ECO:0007669"/>
    <property type="project" value="UniProtKB-KW"/>
</dbReference>
<keyword evidence="4" id="KW-1185">Reference proteome</keyword>
<feature type="non-terminal residue" evidence="3">
    <location>
        <position position="258"/>
    </location>
</feature>
<accession>A0A1Y3BP50</accession>
<dbReference type="PANTHER" id="PTHR23422">
    <property type="entry name" value="DIPEPTIDYL PEPTIDASE III-RELATED"/>
    <property type="match status" value="1"/>
</dbReference>
<protein>
    <submittedName>
        <fullName evidence="3">Uncharacterized protein</fullName>
    </submittedName>
</protein>
<proteinExistence type="predicted"/>
<dbReference type="EMBL" id="MUJZ01012853">
    <property type="protein sequence ID" value="OTF81573.1"/>
    <property type="molecule type" value="Genomic_DNA"/>
</dbReference>
<dbReference type="Pfam" id="PF03571">
    <property type="entry name" value="Peptidase_M49"/>
    <property type="match status" value="1"/>
</dbReference>
<reference evidence="3 4" key="1">
    <citation type="submission" date="2017-03" db="EMBL/GenBank/DDBJ databases">
        <title>Genome Survey of Euroglyphus maynei.</title>
        <authorList>
            <person name="Arlian L.G."/>
            <person name="Morgan M.S."/>
            <person name="Rider S.D."/>
        </authorList>
    </citation>
    <scope>NUCLEOTIDE SEQUENCE [LARGE SCALE GENOMIC DNA]</scope>
    <source>
        <strain evidence="3">Arlian Lab</strain>
        <tissue evidence="3">Whole body</tissue>
    </source>
</reference>
<evidence type="ECO:0000313" key="3">
    <source>
        <dbReference type="EMBL" id="OTF81573.1"/>
    </source>
</evidence>